<evidence type="ECO:0000259" key="3">
    <source>
        <dbReference type="PROSITE" id="PS51384"/>
    </source>
</evidence>
<accession>A0A1U7DDE8</accession>
<proteinExistence type="predicted"/>
<dbReference type="EMBL" id="CP014801">
    <property type="protein sequence ID" value="APX26181.1"/>
    <property type="molecule type" value="Genomic_DNA"/>
</dbReference>
<keyword evidence="2" id="KW-1133">Transmembrane helix</keyword>
<sequence length="386" mass="41544">MLKIVHPVAGMIAILTISTFWLSTAISELFLSEAAIVAVKTTIPWGFLILIPALAATGGSGFAWSKGQRRGLVGTKLKRMPFIAANGILILIPAALFLASKARAGEFDTVFYVVQALELIAGATNITLLGLEMRDGMKLTKWRRGSFLKRGLSYTTSLIGKEDVARGTLAVHLKKPEGFAFNAGQAVYVTLPSLEEEDGKGRVRTFSIASAPDDTDLAIATRLTDSAFKRSLASLPAGSAIEIEGPYGDLTLHDETARRVVFLAGGIGITPFRSMIRDAVRHAPTRDTYLFYSNRNPADAAFLSEFEQASANNPGLKLVATMTDAPDWQGDRGFITREMIERYVGDITSPVFYLAGPSAMVAAMATLLTKAGVGPENIRAEEFTGY</sequence>
<dbReference type="SUPFAM" id="SSF63380">
    <property type="entry name" value="Riboflavin synthase domain-like"/>
    <property type="match status" value="1"/>
</dbReference>
<keyword evidence="4" id="KW-0614">Plasmid</keyword>
<dbReference type="InterPro" id="IPR017927">
    <property type="entry name" value="FAD-bd_FR_type"/>
</dbReference>
<keyword evidence="2" id="KW-0472">Membrane</keyword>
<dbReference type="RefSeq" id="WP_076625823.1">
    <property type="nucleotide sequence ID" value="NZ_BMEW01000012.1"/>
</dbReference>
<dbReference type="KEGG" id="tpro:Ga0080559_TMP205"/>
<dbReference type="CDD" id="cd00322">
    <property type="entry name" value="FNR_like"/>
    <property type="match status" value="1"/>
</dbReference>
<keyword evidence="5" id="KW-1185">Reference proteome</keyword>
<evidence type="ECO:0000256" key="1">
    <source>
        <dbReference type="ARBA" id="ARBA00034078"/>
    </source>
</evidence>
<feature type="transmembrane region" description="Helical" evidence="2">
    <location>
        <begin position="43"/>
        <end position="65"/>
    </location>
</feature>
<dbReference type="GO" id="GO:0016491">
    <property type="term" value="F:oxidoreductase activity"/>
    <property type="evidence" value="ECO:0007669"/>
    <property type="project" value="InterPro"/>
</dbReference>
<gene>
    <name evidence="4" type="ORF">Ga0080559_TMP205</name>
</gene>
<reference evidence="4 5" key="1">
    <citation type="submission" date="2016-03" db="EMBL/GenBank/DDBJ databases">
        <title>Deep-sea bacteria in the southern Pacific.</title>
        <authorList>
            <person name="Tang K."/>
        </authorList>
    </citation>
    <scope>NUCLEOTIDE SEQUENCE [LARGE SCALE GENOMIC DNA]</scope>
    <source>
        <strain evidence="4 5">JLT2016</strain>
        <plasmid evidence="5">Plasmid ptpro5</plasmid>
    </source>
</reference>
<evidence type="ECO:0000256" key="2">
    <source>
        <dbReference type="SAM" id="Phobius"/>
    </source>
</evidence>
<comment type="cofactor">
    <cofactor evidence="1">
        <name>[2Fe-2S] cluster</name>
        <dbReference type="ChEBI" id="CHEBI:190135"/>
    </cofactor>
</comment>
<dbReference type="InterPro" id="IPR017938">
    <property type="entry name" value="Riboflavin_synthase-like_b-brl"/>
</dbReference>
<organism evidence="4 5">
    <name type="scientific">Salipiger profundus</name>
    <dbReference type="NCBI Taxonomy" id="1229727"/>
    <lineage>
        <taxon>Bacteria</taxon>
        <taxon>Pseudomonadati</taxon>
        <taxon>Pseudomonadota</taxon>
        <taxon>Alphaproteobacteria</taxon>
        <taxon>Rhodobacterales</taxon>
        <taxon>Roseobacteraceae</taxon>
        <taxon>Salipiger</taxon>
    </lineage>
</organism>
<feature type="transmembrane region" description="Helical" evidence="2">
    <location>
        <begin position="110"/>
        <end position="131"/>
    </location>
</feature>
<dbReference type="PANTHER" id="PTHR47354">
    <property type="entry name" value="NADH OXIDOREDUCTASE HCR"/>
    <property type="match status" value="1"/>
</dbReference>
<dbReference type="PRINTS" id="PR00371">
    <property type="entry name" value="FPNCR"/>
</dbReference>
<dbReference type="InterPro" id="IPR001433">
    <property type="entry name" value="OxRdtase_FAD/NAD-bd"/>
</dbReference>
<evidence type="ECO:0000313" key="4">
    <source>
        <dbReference type="EMBL" id="APX26181.1"/>
    </source>
</evidence>
<dbReference type="SUPFAM" id="SSF52343">
    <property type="entry name" value="Ferredoxin reductase-like, C-terminal NADP-linked domain"/>
    <property type="match status" value="1"/>
</dbReference>
<feature type="transmembrane region" description="Helical" evidence="2">
    <location>
        <begin position="12"/>
        <end position="31"/>
    </location>
</feature>
<dbReference type="Pfam" id="PF00175">
    <property type="entry name" value="NAD_binding_1"/>
    <property type="match status" value="1"/>
</dbReference>
<dbReference type="InterPro" id="IPR001709">
    <property type="entry name" value="Flavoprot_Pyr_Nucl_cyt_Rdtase"/>
</dbReference>
<evidence type="ECO:0000313" key="5">
    <source>
        <dbReference type="Proteomes" id="UP000186559"/>
    </source>
</evidence>
<dbReference type="Gene3D" id="2.40.30.10">
    <property type="entry name" value="Translation factors"/>
    <property type="match status" value="1"/>
</dbReference>
<dbReference type="Proteomes" id="UP000186559">
    <property type="component" value="Plasmid pTPRO5"/>
</dbReference>
<feature type="transmembrane region" description="Helical" evidence="2">
    <location>
        <begin position="77"/>
        <end position="98"/>
    </location>
</feature>
<dbReference type="PRINTS" id="PR00410">
    <property type="entry name" value="PHEHYDRXLASE"/>
</dbReference>
<dbReference type="InterPro" id="IPR039261">
    <property type="entry name" value="FNR_nucleotide-bd"/>
</dbReference>
<name>A0A1U7DDE8_9RHOB</name>
<keyword evidence="2" id="KW-0812">Transmembrane</keyword>
<protein>
    <submittedName>
        <fullName evidence="4">Flavodoxin reductase family protein</fullName>
    </submittedName>
</protein>
<geneLocation type="plasmid" evidence="5">
    <name>ptpro5</name>
</geneLocation>
<dbReference type="PROSITE" id="PS51384">
    <property type="entry name" value="FAD_FR"/>
    <property type="match status" value="1"/>
</dbReference>
<feature type="domain" description="FAD-binding FR-type" evidence="3">
    <location>
        <begin position="151"/>
        <end position="253"/>
    </location>
</feature>
<dbReference type="PANTHER" id="PTHR47354:SF5">
    <property type="entry name" value="PROTEIN RFBI"/>
    <property type="match status" value="1"/>
</dbReference>
<dbReference type="InterPro" id="IPR050415">
    <property type="entry name" value="MRET"/>
</dbReference>
<dbReference type="Gene3D" id="3.40.50.80">
    <property type="entry name" value="Nucleotide-binding domain of ferredoxin-NADP reductase (FNR) module"/>
    <property type="match status" value="1"/>
</dbReference>
<dbReference type="AlphaFoldDB" id="A0A1U7DDE8"/>